<dbReference type="SUPFAM" id="SSF161098">
    <property type="entry name" value="MetI-like"/>
    <property type="match status" value="1"/>
</dbReference>
<dbReference type="GO" id="GO:0055085">
    <property type="term" value="P:transmembrane transport"/>
    <property type="evidence" value="ECO:0007669"/>
    <property type="project" value="InterPro"/>
</dbReference>
<evidence type="ECO:0000256" key="4">
    <source>
        <dbReference type="ARBA" id="ARBA00022692"/>
    </source>
</evidence>
<dbReference type="InterPro" id="IPR035906">
    <property type="entry name" value="MetI-like_sf"/>
</dbReference>
<protein>
    <submittedName>
        <fullName evidence="9">Sugar ABC transporter permease</fullName>
    </submittedName>
</protein>
<dbReference type="InterPro" id="IPR051393">
    <property type="entry name" value="ABC_transporter_permease"/>
</dbReference>
<name>A0A5C8PW27_9HYPH</name>
<evidence type="ECO:0000259" key="8">
    <source>
        <dbReference type="PROSITE" id="PS50928"/>
    </source>
</evidence>
<feature type="transmembrane region" description="Helical" evidence="7">
    <location>
        <begin position="21"/>
        <end position="48"/>
    </location>
</feature>
<dbReference type="PROSITE" id="PS50928">
    <property type="entry name" value="ABC_TM1"/>
    <property type="match status" value="1"/>
</dbReference>
<reference evidence="9 10" key="1">
    <citation type="submission" date="2019-06" db="EMBL/GenBank/DDBJ databases">
        <title>New taxonomy in bacterial strain CC-CFT640, isolated from vineyard.</title>
        <authorList>
            <person name="Lin S.-Y."/>
            <person name="Tsai C.-F."/>
            <person name="Young C.-C."/>
        </authorList>
    </citation>
    <scope>NUCLEOTIDE SEQUENCE [LARGE SCALE GENOMIC DNA]</scope>
    <source>
        <strain evidence="9 10">CC-CFT640</strain>
    </source>
</reference>
<organism evidence="9 10">
    <name type="scientific">Vineibacter terrae</name>
    <dbReference type="NCBI Taxonomy" id="2586908"/>
    <lineage>
        <taxon>Bacteria</taxon>
        <taxon>Pseudomonadati</taxon>
        <taxon>Pseudomonadota</taxon>
        <taxon>Alphaproteobacteria</taxon>
        <taxon>Hyphomicrobiales</taxon>
        <taxon>Vineibacter</taxon>
    </lineage>
</organism>
<evidence type="ECO:0000313" key="9">
    <source>
        <dbReference type="EMBL" id="TXL82396.1"/>
    </source>
</evidence>
<dbReference type="RefSeq" id="WP_147845101.1">
    <property type="nucleotide sequence ID" value="NZ_VDUZ01000001.1"/>
</dbReference>
<dbReference type="Gene3D" id="1.10.3720.10">
    <property type="entry name" value="MetI-like"/>
    <property type="match status" value="1"/>
</dbReference>
<evidence type="ECO:0000313" key="10">
    <source>
        <dbReference type="Proteomes" id="UP000321638"/>
    </source>
</evidence>
<dbReference type="Proteomes" id="UP000321638">
    <property type="component" value="Unassembled WGS sequence"/>
</dbReference>
<dbReference type="GO" id="GO:0005886">
    <property type="term" value="C:plasma membrane"/>
    <property type="evidence" value="ECO:0007669"/>
    <property type="project" value="UniProtKB-SubCell"/>
</dbReference>
<keyword evidence="4 7" id="KW-0812">Transmembrane</keyword>
<evidence type="ECO:0000256" key="6">
    <source>
        <dbReference type="ARBA" id="ARBA00023136"/>
    </source>
</evidence>
<feature type="domain" description="ABC transmembrane type-1" evidence="8">
    <location>
        <begin position="69"/>
        <end position="283"/>
    </location>
</feature>
<proteinExistence type="inferred from homology"/>
<dbReference type="PANTHER" id="PTHR30193">
    <property type="entry name" value="ABC TRANSPORTER PERMEASE PROTEIN"/>
    <property type="match status" value="1"/>
</dbReference>
<comment type="similarity">
    <text evidence="7">Belongs to the binding-protein-dependent transport system permease family.</text>
</comment>
<keyword evidence="2 7" id="KW-0813">Transport</keyword>
<feature type="transmembrane region" description="Helical" evidence="7">
    <location>
        <begin position="68"/>
        <end position="96"/>
    </location>
</feature>
<dbReference type="CDD" id="cd06261">
    <property type="entry name" value="TM_PBP2"/>
    <property type="match status" value="1"/>
</dbReference>
<dbReference type="EMBL" id="VDUZ01000001">
    <property type="protein sequence ID" value="TXL82396.1"/>
    <property type="molecule type" value="Genomic_DNA"/>
</dbReference>
<keyword evidence="6 7" id="KW-0472">Membrane</keyword>
<feature type="transmembrane region" description="Helical" evidence="7">
    <location>
        <begin position="157"/>
        <end position="183"/>
    </location>
</feature>
<feature type="transmembrane region" description="Helical" evidence="7">
    <location>
        <begin position="103"/>
        <end position="127"/>
    </location>
</feature>
<sequence length="291" mass="33189">MTAVTMDMAAAPPRKRMSEEMFWAIALIVPYVVVFAFFVVYPVGYGFWLGSGAASFKKLFQDPIFVTTLWNTAIFVLVAVNLKMVVALGLSAFFILEFRWIRWLSVVFILAWAMPSIPSILSIRWMFNPEWGMVNNLLFKWFQIEGPGWLTERHYGLMLAILVHIWKSLPFWTLILVAARLAIPRDLYESADVDGATRWQRFRFITWPAMRAPYLTSVLLSSIWTLGDFNSIYLLTGGGPNDSTQVLATLGVRYLRIDQFDVGMAAVICAMPAILPMVFFLMKRLSKVDEA</sequence>
<comment type="subcellular location">
    <subcellularLocation>
        <location evidence="1 7">Cell membrane</location>
        <topology evidence="1 7">Multi-pass membrane protein</topology>
    </subcellularLocation>
</comment>
<comment type="caution">
    <text evidence="9">The sequence shown here is derived from an EMBL/GenBank/DDBJ whole genome shotgun (WGS) entry which is preliminary data.</text>
</comment>
<gene>
    <name evidence="9" type="ORF">FHP25_01480</name>
</gene>
<dbReference type="Pfam" id="PF00528">
    <property type="entry name" value="BPD_transp_1"/>
    <property type="match status" value="1"/>
</dbReference>
<dbReference type="PANTHER" id="PTHR30193:SF37">
    <property type="entry name" value="INNER MEMBRANE ABC TRANSPORTER PERMEASE PROTEIN YCJO"/>
    <property type="match status" value="1"/>
</dbReference>
<evidence type="ECO:0000256" key="3">
    <source>
        <dbReference type="ARBA" id="ARBA00022475"/>
    </source>
</evidence>
<evidence type="ECO:0000256" key="1">
    <source>
        <dbReference type="ARBA" id="ARBA00004651"/>
    </source>
</evidence>
<evidence type="ECO:0000256" key="2">
    <source>
        <dbReference type="ARBA" id="ARBA00022448"/>
    </source>
</evidence>
<accession>A0A5C8PW27</accession>
<keyword evidence="3" id="KW-1003">Cell membrane</keyword>
<dbReference type="OrthoDB" id="9805778at2"/>
<keyword evidence="10" id="KW-1185">Reference proteome</keyword>
<keyword evidence="5 7" id="KW-1133">Transmembrane helix</keyword>
<feature type="transmembrane region" description="Helical" evidence="7">
    <location>
        <begin position="262"/>
        <end position="282"/>
    </location>
</feature>
<feature type="transmembrane region" description="Helical" evidence="7">
    <location>
        <begin position="204"/>
        <end position="226"/>
    </location>
</feature>
<dbReference type="InterPro" id="IPR000515">
    <property type="entry name" value="MetI-like"/>
</dbReference>
<evidence type="ECO:0000256" key="5">
    <source>
        <dbReference type="ARBA" id="ARBA00022989"/>
    </source>
</evidence>
<evidence type="ECO:0000256" key="7">
    <source>
        <dbReference type="RuleBase" id="RU363032"/>
    </source>
</evidence>
<dbReference type="AlphaFoldDB" id="A0A5C8PW27"/>